<proteinExistence type="predicted"/>
<dbReference type="RefSeq" id="WP_246656417.1">
    <property type="nucleotide sequence ID" value="NZ_CP061913.1"/>
</dbReference>
<name>A0ABV5MDZ3_9ACTN</name>
<accession>A0ABV5MDZ3</accession>
<evidence type="ECO:0000313" key="2">
    <source>
        <dbReference type="EMBL" id="MFB9447074.1"/>
    </source>
</evidence>
<organism evidence="2 3">
    <name type="scientific">Dactylosporangium vinaceum</name>
    <dbReference type="NCBI Taxonomy" id="53362"/>
    <lineage>
        <taxon>Bacteria</taxon>
        <taxon>Bacillati</taxon>
        <taxon>Actinomycetota</taxon>
        <taxon>Actinomycetes</taxon>
        <taxon>Micromonosporales</taxon>
        <taxon>Micromonosporaceae</taxon>
        <taxon>Dactylosporangium</taxon>
    </lineage>
</organism>
<comment type="caution">
    <text evidence="2">The sequence shown here is derived from an EMBL/GenBank/DDBJ whole genome shotgun (WGS) entry which is preliminary data.</text>
</comment>
<feature type="compositionally biased region" description="Polar residues" evidence="1">
    <location>
        <begin position="12"/>
        <end position="24"/>
    </location>
</feature>
<gene>
    <name evidence="2" type="ORF">ACFFTR_28630</name>
</gene>
<sequence length="72" mass="7208">MSIHDQVEADTISGSSQGTRNSARSVAASGKCRLKNTARARPIANCAASDAAVKTSVCASAGQNVGSASTVR</sequence>
<dbReference type="EMBL" id="JBHMCA010000051">
    <property type="protein sequence ID" value="MFB9447074.1"/>
    <property type="molecule type" value="Genomic_DNA"/>
</dbReference>
<dbReference type="Proteomes" id="UP001589608">
    <property type="component" value="Unassembled WGS sequence"/>
</dbReference>
<protein>
    <submittedName>
        <fullName evidence="2">Uncharacterized protein</fullName>
    </submittedName>
</protein>
<feature type="region of interest" description="Disordered" evidence="1">
    <location>
        <begin position="1"/>
        <end position="31"/>
    </location>
</feature>
<evidence type="ECO:0000313" key="3">
    <source>
        <dbReference type="Proteomes" id="UP001589608"/>
    </source>
</evidence>
<keyword evidence="3" id="KW-1185">Reference proteome</keyword>
<evidence type="ECO:0000256" key="1">
    <source>
        <dbReference type="SAM" id="MobiDB-lite"/>
    </source>
</evidence>
<reference evidence="2 3" key="1">
    <citation type="submission" date="2024-09" db="EMBL/GenBank/DDBJ databases">
        <authorList>
            <person name="Sun Q."/>
            <person name="Mori K."/>
        </authorList>
    </citation>
    <scope>NUCLEOTIDE SEQUENCE [LARGE SCALE GENOMIC DNA]</scope>
    <source>
        <strain evidence="2 3">JCM 3307</strain>
    </source>
</reference>